<dbReference type="EMBL" id="JAAPAO010000050">
    <property type="protein sequence ID" value="KAF4675244.1"/>
    <property type="molecule type" value="Genomic_DNA"/>
</dbReference>
<feature type="region of interest" description="Disordered" evidence="1">
    <location>
        <begin position="20"/>
        <end position="106"/>
    </location>
</feature>
<accession>A0A7J6MUQ9</accession>
<sequence>MRIILFAVVLPALVSSLNLQGARKKKDAKKKDAGRSSDFAGRLGEMQARQDSSNAAFDARRGKRRSRGEMGDSTGGRRGGSDGGAELLTNMLSQMTTNSRKTTRKK</sequence>
<gene>
    <name evidence="3" type="ORF">FOL47_008083</name>
</gene>
<feature type="compositionally biased region" description="Gly residues" evidence="1">
    <location>
        <begin position="73"/>
        <end position="83"/>
    </location>
</feature>
<dbReference type="Proteomes" id="UP000591131">
    <property type="component" value="Unassembled WGS sequence"/>
</dbReference>
<proteinExistence type="predicted"/>
<evidence type="ECO:0000256" key="2">
    <source>
        <dbReference type="SAM" id="SignalP"/>
    </source>
</evidence>
<comment type="caution">
    <text evidence="3">The sequence shown here is derived from an EMBL/GenBank/DDBJ whole genome shotgun (WGS) entry which is preliminary data.</text>
</comment>
<keyword evidence="4" id="KW-1185">Reference proteome</keyword>
<feature type="chain" id="PRO_5029647886" evidence="2">
    <location>
        <begin position="17"/>
        <end position="106"/>
    </location>
</feature>
<evidence type="ECO:0000313" key="3">
    <source>
        <dbReference type="EMBL" id="KAF4675244.1"/>
    </source>
</evidence>
<reference evidence="3 4" key="1">
    <citation type="submission" date="2020-04" db="EMBL/GenBank/DDBJ databases">
        <title>Perkinsus chesapeaki whole genome sequence.</title>
        <authorList>
            <person name="Bogema D.R."/>
        </authorList>
    </citation>
    <scope>NUCLEOTIDE SEQUENCE [LARGE SCALE GENOMIC DNA]</scope>
    <source>
        <strain evidence="3">ATCC PRA-425</strain>
    </source>
</reference>
<evidence type="ECO:0000313" key="4">
    <source>
        <dbReference type="Proteomes" id="UP000591131"/>
    </source>
</evidence>
<keyword evidence="2" id="KW-0732">Signal</keyword>
<protein>
    <submittedName>
        <fullName evidence="3">Uncharacterized protein</fullName>
    </submittedName>
</protein>
<feature type="signal peptide" evidence="2">
    <location>
        <begin position="1"/>
        <end position="16"/>
    </location>
</feature>
<evidence type="ECO:0000256" key="1">
    <source>
        <dbReference type="SAM" id="MobiDB-lite"/>
    </source>
</evidence>
<organism evidence="3 4">
    <name type="scientific">Perkinsus chesapeaki</name>
    <name type="common">Clam parasite</name>
    <name type="synonym">Perkinsus andrewsi</name>
    <dbReference type="NCBI Taxonomy" id="330153"/>
    <lineage>
        <taxon>Eukaryota</taxon>
        <taxon>Sar</taxon>
        <taxon>Alveolata</taxon>
        <taxon>Perkinsozoa</taxon>
        <taxon>Perkinsea</taxon>
        <taxon>Perkinsida</taxon>
        <taxon>Perkinsidae</taxon>
        <taxon>Perkinsus</taxon>
    </lineage>
</organism>
<feature type="compositionally biased region" description="Polar residues" evidence="1">
    <location>
        <begin position="90"/>
        <end position="100"/>
    </location>
</feature>
<name>A0A7J6MUQ9_PERCH</name>
<dbReference type="AlphaFoldDB" id="A0A7J6MUQ9"/>